<dbReference type="Gene3D" id="3.10.180.10">
    <property type="entry name" value="2,3-Dihydroxybiphenyl 1,2-Dioxygenase, domain 1"/>
    <property type="match status" value="1"/>
</dbReference>
<dbReference type="EMBL" id="BAAAZR010000002">
    <property type="protein sequence ID" value="GAA3798555.1"/>
    <property type="molecule type" value="Genomic_DNA"/>
</dbReference>
<evidence type="ECO:0000313" key="3">
    <source>
        <dbReference type="Proteomes" id="UP001500888"/>
    </source>
</evidence>
<dbReference type="PANTHER" id="PTHR36437">
    <property type="entry name" value="GLYOXALASE/BLEOMYCIN RESISTANCE PROTEIN/DIOXYGENASE"/>
    <property type="match status" value="1"/>
</dbReference>
<dbReference type="Proteomes" id="UP001500888">
    <property type="component" value="Unassembled WGS sequence"/>
</dbReference>
<name>A0ABP7HP61_9ACTN</name>
<protein>
    <submittedName>
        <fullName evidence="2">VOC family protein</fullName>
    </submittedName>
</protein>
<proteinExistence type="predicted"/>
<organism evidence="2 3">
    <name type="scientific">Sphaerisporangium flaviroseum</name>
    <dbReference type="NCBI Taxonomy" id="509199"/>
    <lineage>
        <taxon>Bacteria</taxon>
        <taxon>Bacillati</taxon>
        <taxon>Actinomycetota</taxon>
        <taxon>Actinomycetes</taxon>
        <taxon>Streptosporangiales</taxon>
        <taxon>Streptosporangiaceae</taxon>
        <taxon>Sphaerisporangium</taxon>
    </lineage>
</organism>
<evidence type="ECO:0000313" key="2">
    <source>
        <dbReference type="EMBL" id="GAA3798555.1"/>
    </source>
</evidence>
<dbReference type="InterPro" id="IPR004360">
    <property type="entry name" value="Glyas_Fos-R_dOase_dom"/>
</dbReference>
<reference evidence="3" key="1">
    <citation type="journal article" date="2019" name="Int. J. Syst. Evol. Microbiol.">
        <title>The Global Catalogue of Microorganisms (GCM) 10K type strain sequencing project: providing services to taxonomists for standard genome sequencing and annotation.</title>
        <authorList>
            <consortium name="The Broad Institute Genomics Platform"/>
            <consortium name="The Broad Institute Genome Sequencing Center for Infectious Disease"/>
            <person name="Wu L."/>
            <person name="Ma J."/>
        </authorList>
    </citation>
    <scope>NUCLEOTIDE SEQUENCE [LARGE SCALE GENOMIC DNA]</scope>
    <source>
        <strain evidence="3">JCM 16908</strain>
    </source>
</reference>
<dbReference type="Pfam" id="PF00903">
    <property type="entry name" value="Glyoxalase"/>
    <property type="match status" value="1"/>
</dbReference>
<feature type="domain" description="VOC" evidence="1">
    <location>
        <begin position="4"/>
        <end position="120"/>
    </location>
</feature>
<dbReference type="SUPFAM" id="SSF54593">
    <property type="entry name" value="Glyoxalase/Bleomycin resistance protein/Dihydroxybiphenyl dioxygenase"/>
    <property type="match status" value="1"/>
</dbReference>
<gene>
    <name evidence="2" type="ORF">GCM10022226_17420</name>
</gene>
<comment type="caution">
    <text evidence="2">The sequence shown here is derived from an EMBL/GenBank/DDBJ whole genome shotgun (WGS) entry which is preliminary data.</text>
</comment>
<dbReference type="InterPro" id="IPR029068">
    <property type="entry name" value="Glyas_Bleomycin-R_OHBP_Dase"/>
</dbReference>
<dbReference type="RefSeq" id="WP_344936493.1">
    <property type="nucleotide sequence ID" value="NZ_BAAAZR010000002.1"/>
</dbReference>
<sequence length="120" mass="13003">MITKISNVVLYVADQQRSVDFYVKGLGFELATDAEMGPGARWIEVVPPGAETRFTLCDAAHFETTPGSSTPPTLSCDDVHSTYETLKANGVEVSEPVTEPWATWIKVTDPDGHEFVVSAA</sequence>
<keyword evidence="3" id="KW-1185">Reference proteome</keyword>
<evidence type="ECO:0000259" key="1">
    <source>
        <dbReference type="PROSITE" id="PS51819"/>
    </source>
</evidence>
<dbReference type="InterPro" id="IPR037523">
    <property type="entry name" value="VOC_core"/>
</dbReference>
<dbReference type="PANTHER" id="PTHR36437:SF2">
    <property type="entry name" value="GLYOXALASE_BLEOMYCIN RESISTANCE PROTEIN_DIOXYGENASE"/>
    <property type="match status" value="1"/>
</dbReference>
<accession>A0ABP7HP61</accession>
<dbReference type="PROSITE" id="PS51819">
    <property type="entry name" value="VOC"/>
    <property type="match status" value="1"/>
</dbReference>